<gene>
    <name evidence="1" type="ORF">FPZ43_01270</name>
</gene>
<dbReference type="EMBL" id="VOEJ01000001">
    <property type="protein sequence ID" value="TWR31139.1"/>
    <property type="molecule type" value="Genomic_DNA"/>
</dbReference>
<sequence length="270" mass="30497">MIEQRYSYTNPGLNLDQAHSYNLLLQVEQNIFSYIVTSGQELMAWAINNPISELHDPEELKDILTANYKQVITGVTSTGFTLLPTGLYEAGRVADVARLLDVRDNEKVFAQELDAENMIIYKVDKALITAITNVDNSNINYKAKGWLQALANDHASNPTLYLNVNNERVQFAYFNDGKLRFYNVFKFAGHEELAYYSALVAQQIDLTPADTNIIISGDVNRTDMYVSYLEQFFRSVRLSLIELLDIPPQLELHKVLSLAALSLCASSEEN</sequence>
<dbReference type="InterPro" id="IPR024213">
    <property type="entry name" value="DUF3822"/>
</dbReference>
<evidence type="ECO:0000313" key="1">
    <source>
        <dbReference type="EMBL" id="TWR31139.1"/>
    </source>
</evidence>
<protein>
    <submittedName>
        <fullName evidence="1">DUF3822 family protein</fullName>
    </submittedName>
</protein>
<dbReference type="Gene3D" id="3.30.420.250">
    <property type="match status" value="1"/>
</dbReference>
<dbReference type="AlphaFoldDB" id="A0A563UIL5"/>
<comment type="caution">
    <text evidence="1">The sequence shown here is derived from an EMBL/GenBank/DDBJ whole genome shotgun (WGS) entry which is preliminary data.</text>
</comment>
<dbReference type="CDD" id="cd24013">
    <property type="entry name" value="ASKHA_ATPase_BT3980-like"/>
    <property type="match status" value="1"/>
</dbReference>
<evidence type="ECO:0000313" key="2">
    <source>
        <dbReference type="Proteomes" id="UP000320042"/>
    </source>
</evidence>
<accession>A0A563UIL5</accession>
<dbReference type="RefSeq" id="WP_146380037.1">
    <property type="nucleotide sequence ID" value="NZ_VOEJ01000001.1"/>
</dbReference>
<keyword evidence="2" id="KW-1185">Reference proteome</keyword>
<name>A0A563UIL5_9SPHI</name>
<organism evidence="1 2">
    <name type="scientific">Mucilaginibacter pallidiroseus</name>
    <dbReference type="NCBI Taxonomy" id="2599295"/>
    <lineage>
        <taxon>Bacteria</taxon>
        <taxon>Pseudomonadati</taxon>
        <taxon>Bacteroidota</taxon>
        <taxon>Sphingobacteriia</taxon>
        <taxon>Sphingobacteriales</taxon>
        <taxon>Sphingobacteriaceae</taxon>
        <taxon>Mucilaginibacter</taxon>
    </lineage>
</organism>
<dbReference type="Pfam" id="PF12864">
    <property type="entry name" value="DUF3822"/>
    <property type="match status" value="1"/>
</dbReference>
<dbReference type="OrthoDB" id="765136at2"/>
<reference evidence="1 2" key="1">
    <citation type="submission" date="2019-07" db="EMBL/GenBank/DDBJ databases">
        <authorList>
            <person name="Kim J."/>
        </authorList>
    </citation>
    <scope>NUCLEOTIDE SEQUENCE [LARGE SCALE GENOMIC DNA]</scope>
    <source>
        <strain evidence="2">dk17</strain>
    </source>
</reference>
<dbReference type="Proteomes" id="UP000320042">
    <property type="component" value="Unassembled WGS sequence"/>
</dbReference>
<dbReference type="Gene3D" id="3.30.420.260">
    <property type="match status" value="1"/>
</dbReference>
<proteinExistence type="predicted"/>